<organism evidence="1 2">
    <name type="scientific">Epilithonimonas hominis</name>
    <dbReference type="NCBI Taxonomy" id="420404"/>
    <lineage>
        <taxon>Bacteria</taxon>
        <taxon>Pseudomonadati</taxon>
        <taxon>Bacteroidota</taxon>
        <taxon>Flavobacteriia</taxon>
        <taxon>Flavobacteriales</taxon>
        <taxon>Weeksellaceae</taxon>
        <taxon>Chryseobacterium group</taxon>
        <taxon>Epilithonimonas</taxon>
    </lineage>
</organism>
<dbReference type="Proteomes" id="UP000267623">
    <property type="component" value="Unassembled WGS sequence"/>
</dbReference>
<name>A0A3N0XC52_9FLAO</name>
<dbReference type="EMBL" id="RJTU01000008">
    <property type="protein sequence ID" value="ROI14954.1"/>
    <property type="molecule type" value="Genomic_DNA"/>
</dbReference>
<evidence type="ECO:0000313" key="1">
    <source>
        <dbReference type="EMBL" id="ROI14954.1"/>
    </source>
</evidence>
<reference evidence="2" key="1">
    <citation type="submission" date="2018-11" db="EMBL/GenBank/DDBJ databases">
        <title>Proposal to divide the Flavobacteriaceae and reorganize its genera based on Amino Acid Identity values calculated from whole genome sequences.</title>
        <authorList>
            <person name="Nicholson A.C."/>
            <person name="Gulvik C.A."/>
            <person name="Whitney A.M."/>
            <person name="Humrighouse B.W."/>
            <person name="Bell M."/>
            <person name="Holmes B."/>
            <person name="Steigerwalt A."/>
            <person name="Villarma A."/>
            <person name="Sheth M."/>
            <person name="Batra D."/>
            <person name="Pryor J."/>
            <person name="Bernardet J.-F."/>
            <person name="Hugo C."/>
            <person name="Kampfer P."/>
            <person name="Newman J."/>
            <person name="Mcquiston J.R."/>
        </authorList>
    </citation>
    <scope>NUCLEOTIDE SEQUENCE [LARGE SCALE GENOMIC DNA]</scope>
    <source>
        <strain evidence="2">DSM 22165</strain>
    </source>
</reference>
<gene>
    <name evidence="1" type="ORF">EGH73_00725</name>
</gene>
<protein>
    <submittedName>
        <fullName evidence="1">Uncharacterized protein</fullName>
    </submittedName>
</protein>
<evidence type="ECO:0000313" key="2">
    <source>
        <dbReference type="Proteomes" id="UP000267623"/>
    </source>
</evidence>
<comment type="caution">
    <text evidence="1">The sequence shown here is derived from an EMBL/GenBank/DDBJ whole genome shotgun (WGS) entry which is preliminary data.</text>
</comment>
<sequence>MAKKDSVVVFPITEIEKRKIKDFYIKNNICSYGTDVLIQEADPLIMPATEFKYIVEFDSGKKQTIRIVTDFNKDPLKRKGNERMKKFIDTINQILNKKSELKNKPKSDIFSI</sequence>
<reference evidence="2" key="2">
    <citation type="submission" date="2018-11" db="EMBL/GenBank/DDBJ databases">
        <title>Proposal to divide the Flavobacteriaceae and reorganize its genera based on Amino Acid Identity values calculated from whole genome sequences.</title>
        <authorList>
            <person name="Nicholson A.C."/>
            <person name="Gulvik C.A."/>
            <person name="Whitney A.M."/>
            <person name="Humrighouse B.W."/>
            <person name="Bell M."/>
            <person name="Holmes B."/>
            <person name="Steigerwalt A."/>
            <person name="Villarma A."/>
            <person name="Sheth M."/>
            <person name="Batra D."/>
            <person name="Pryor J."/>
            <person name="Bernardet J.-F."/>
            <person name="Hugo C."/>
            <person name="Kampfer P."/>
            <person name="Newman J."/>
            <person name="Mcquiston J."/>
        </authorList>
    </citation>
    <scope>NUCLEOTIDE SEQUENCE [LARGE SCALE GENOMIC DNA]</scope>
    <source>
        <strain evidence="2">DSM 22165</strain>
    </source>
</reference>
<dbReference type="AlphaFoldDB" id="A0A3N0XC52"/>
<accession>A0A3N0XC52</accession>
<proteinExistence type="predicted"/>